<evidence type="ECO:0000313" key="2">
    <source>
        <dbReference type="Proteomes" id="UP000244201"/>
    </source>
</evidence>
<name>A0A2R4TDB6_9ACTN</name>
<accession>A0A2R4TDB6</accession>
<dbReference type="EMBL" id="CP026304">
    <property type="protein sequence ID" value="AVZ77103.1"/>
    <property type="molecule type" value="Genomic_DNA"/>
</dbReference>
<dbReference type="OrthoDB" id="4193796at2"/>
<gene>
    <name evidence="1" type="ORF">SLUN_38095</name>
</gene>
<dbReference type="KEGG" id="slk:SLUN_38095"/>
<reference evidence="1 2" key="1">
    <citation type="submission" date="2018-01" db="EMBL/GenBank/DDBJ databases">
        <title>Complete genome sequence of Streptomyces lunaelactis MM109T, a Ferroverdin A producer isolated from cave moonmilk deposits.</title>
        <authorList>
            <person name="Naome A."/>
            <person name="Martinet L."/>
            <person name="Maciejewska M."/>
            <person name="Anderssen S."/>
            <person name="Adam D."/>
            <person name="Tenconi E."/>
            <person name="Deflandre B."/>
            <person name="Arguelles-Arias A."/>
            <person name="Calusinska M."/>
            <person name="Copieters W."/>
            <person name="Karim L."/>
            <person name="Hanikenne M."/>
            <person name="Baurain D."/>
            <person name="van Wezel G."/>
            <person name="Smargiasso N."/>
            <person name="de Pauw E."/>
            <person name="Delfosse P."/>
            <person name="Rigali S."/>
        </authorList>
    </citation>
    <scope>NUCLEOTIDE SEQUENCE [LARGE SCALE GENOMIC DNA]</scope>
    <source>
        <strain evidence="1 2">MM109</strain>
    </source>
</reference>
<organism evidence="1 2">
    <name type="scientific">Streptomyces lunaelactis</name>
    <dbReference type="NCBI Taxonomy" id="1535768"/>
    <lineage>
        <taxon>Bacteria</taxon>
        <taxon>Bacillati</taxon>
        <taxon>Actinomycetota</taxon>
        <taxon>Actinomycetes</taxon>
        <taxon>Kitasatosporales</taxon>
        <taxon>Streptomycetaceae</taxon>
        <taxon>Streptomyces</taxon>
    </lineage>
</organism>
<protein>
    <submittedName>
        <fullName evidence="1">Uncharacterized protein</fullName>
    </submittedName>
</protein>
<dbReference type="RefSeq" id="WP_108154393.1">
    <property type="nucleotide sequence ID" value="NZ_CP026304.1"/>
</dbReference>
<dbReference type="Proteomes" id="UP000244201">
    <property type="component" value="Chromosome"/>
</dbReference>
<sequence>MDYWPYPPAEADRVDPFDSERTETQYILFGGHRPTSAFTDPTLFDHRDLHQWIPMGYKILRRAQKVAILRNGDVVREWPVLHRIAHFESEFLPASVAQSVNSWRRSVCGYHVLTSPTAMTAPEDAYDYAASIALARTASRTEGRALVVYMYAAENWH</sequence>
<evidence type="ECO:0000313" key="1">
    <source>
        <dbReference type="EMBL" id="AVZ77103.1"/>
    </source>
</evidence>
<proteinExistence type="predicted"/>
<dbReference type="AlphaFoldDB" id="A0A2R4TDB6"/>
<keyword evidence="2" id="KW-1185">Reference proteome</keyword>
<dbReference type="GeneID" id="55661046"/>